<evidence type="ECO:0000313" key="1">
    <source>
        <dbReference type="EMBL" id="RMC37801.1"/>
    </source>
</evidence>
<dbReference type="RefSeq" id="WP_122110884.1">
    <property type="nucleotide sequence ID" value="NZ_QOKZ01000001.1"/>
</dbReference>
<dbReference type="EMBL" id="QOKZ01000001">
    <property type="protein sequence ID" value="RMC37801.1"/>
    <property type="molecule type" value="Genomic_DNA"/>
</dbReference>
<dbReference type="Proteomes" id="UP000273516">
    <property type="component" value="Unassembled WGS sequence"/>
</dbReference>
<keyword evidence="2" id="KW-1185">Reference proteome</keyword>
<dbReference type="InterPro" id="IPR027417">
    <property type="entry name" value="P-loop_NTPase"/>
</dbReference>
<protein>
    <submittedName>
        <fullName evidence="1">AAA family ATPase</fullName>
    </submittedName>
</protein>
<comment type="caution">
    <text evidence="1">The sequence shown here is derived from an EMBL/GenBank/DDBJ whole genome shotgun (WGS) entry which is preliminary data.</text>
</comment>
<gene>
    <name evidence="1" type="ORF">C9E81_03435</name>
</gene>
<proteinExistence type="predicted"/>
<organism evidence="1 2">
    <name type="scientific">Paracoccus alkanivorans</name>
    <dbReference type="NCBI Taxonomy" id="2116655"/>
    <lineage>
        <taxon>Bacteria</taxon>
        <taxon>Pseudomonadati</taxon>
        <taxon>Pseudomonadota</taxon>
        <taxon>Alphaproteobacteria</taxon>
        <taxon>Rhodobacterales</taxon>
        <taxon>Paracoccaceae</taxon>
        <taxon>Paracoccus</taxon>
    </lineage>
</organism>
<evidence type="ECO:0000313" key="2">
    <source>
        <dbReference type="Proteomes" id="UP000273516"/>
    </source>
</evidence>
<dbReference type="Gene3D" id="3.40.50.300">
    <property type="entry name" value="P-loop containing nucleotide triphosphate hydrolases"/>
    <property type="match status" value="1"/>
</dbReference>
<sequence length="187" mass="20169">MRRAVLVNGVPASGKSTLSRNIVRGLVAAGVPAVPLGLDTVKEGLFAHIGTGDREHNRMLGRASYHAIFNSIAGFPDRLLPVIDAWHGFQPADVLREHLARARIDRAVEIWVTIAPALAAERYRSRSAARHAGHLPASYADELYQLAQRARPMALGPVIEVDGAAPMPPDIPMRILVALGIEARDGE</sequence>
<dbReference type="SUPFAM" id="SSF52540">
    <property type="entry name" value="P-loop containing nucleoside triphosphate hydrolases"/>
    <property type="match status" value="1"/>
</dbReference>
<dbReference type="AlphaFoldDB" id="A0A3M0MJM4"/>
<accession>A0A3M0MJM4</accession>
<reference evidence="1 2" key="1">
    <citation type="submission" date="2018-07" db="EMBL/GenBank/DDBJ databases">
        <authorList>
            <person name="Zhang Y."/>
            <person name="Wang L."/>
            <person name="Ma S."/>
        </authorList>
    </citation>
    <scope>NUCLEOTIDE SEQUENCE [LARGE SCALE GENOMIC DNA]</scope>
    <source>
        <strain evidence="1 2">4-2</strain>
    </source>
</reference>
<dbReference type="OrthoDB" id="9810372at2"/>
<name>A0A3M0MJM4_9RHOB</name>